<dbReference type="EMBL" id="FOJI01000009">
    <property type="protein sequence ID" value="SEW30547.1"/>
    <property type="molecule type" value="Genomic_DNA"/>
</dbReference>
<dbReference type="PANTHER" id="PTHR40047:SF1">
    <property type="entry name" value="UPF0703 PROTEIN YCGQ"/>
    <property type="match status" value="1"/>
</dbReference>
<accession>A0A1I0QUA7</accession>
<dbReference type="STRING" id="99656.SAMN05421659_10963"/>
<feature type="domain" description="CobW/HypB/UreG nucleotide-binding" evidence="1">
    <location>
        <begin position="8"/>
        <end position="152"/>
    </location>
</feature>
<dbReference type="Pfam" id="PF02492">
    <property type="entry name" value="cobW"/>
    <property type="match status" value="1"/>
</dbReference>
<evidence type="ECO:0000313" key="4">
    <source>
        <dbReference type="Proteomes" id="UP000199701"/>
    </source>
</evidence>
<evidence type="ECO:0000259" key="2">
    <source>
        <dbReference type="Pfam" id="PF21537"/>
    </source>
</evidence>
<gene>
    <name evidence="3" type="ORF">SAMN05421659_10963</name>
</gene>
<evidence type="ECO:0000259" key="1">
    <source>
        <dbReference type="Pfam" id="PF02492"/>
    </source>
</evidence>
<dbReference type="AlphaFoldDB" id="A0A1I0QUA7"/>
<evidence type="ECO:0000313" key="3">
    <source>
        <dbReference type="EMBL" id="SEW30547.1"/>
    </source>
</evidence>
<dbReference type="Gene3D" id="3.40.50.300">
    <property type="entry name" value="P-loop containing nucleotide triphosphate hydrolases"/>
    <property type="match status" value="1"/>
</dbReference>
<dbReference type="InterPro" id="IPR003495">
    <property type="entry name" value="CobW/HypB/UreG_nucleotide-bd"/>
</dbReference>
<dbReference type="Proteomes" id="UP000199701">
    <property type="component" value="Unassembled WGS sequence"/>
</dbReference>
<dbReference type="InterPro" id="IPR048447">
    <property type="entry name" value="DUF1980_C"/>
</dbReference>
<dbReference type="PANTHER" id="PTHR40047">
    <property type="entry name" value="UPF0703 PROTEIN YCGQ"/>
    <property type="match status" value="1"/>
</dbReference>
<dbReference type="Pfam" id="PF21537">
    <property type="entry name" value="DUF1980_C"/>
    <property type="match status" value="1"/>
</dbReference>
<name>A0A1I0QUA7_9FIRM</name>
<proteinExistence type="predicted"/>
<sequence length="314" mass="36433">MDQNYEIPVFLINGFLDGGKTTFISETIDQGQFDEAKNKLLIICEEGEKEYDEDMLKKHEISMITLTKEEFTQEKLQELDEKYDPWLIIIEYNGMWEKTLFDDMKKPFGWMVYQNIAIVNAETFELTWNNMKSLAIETIKDAEMVIFNRCKSGMNLGSYRRSIKVLNQAAQIAFEDESGEMVATSEQLPYDIDAEIIEVDDSDYGIWYMDVSERPEVYENKIVKFKGQVYKSKKFPHKSFIPGRKAMTCCADDTAFIGYVCIFKDSDSITNRQWVSVEATIKYEFQKSYGKKGPVLYAKQVVAAEPAKDELVYF</sequence>
<dbReference type="InterPro" id="IPR027417">
    <property type="entry name" value="P-loop_NTPase"/>
</dbReference>
<feature type="domain" description="DUF1980" evidence="2">
    <location>
        <begin position="188"/>
        <end position="313"/>
    </location>
</feature>
<reference evidence="3 4" key="1">
    <citation type="submission" date="2016-10" db="EMBL/GenBank/DDBJ databases">
        <authorList>
            <person name="de Groot N.N."/>
        </authorList>
    </citation>
    <scope>NUCLEOTIDE SEQUENCE [LARGE SCALE GENOMIC DNA]</scope>
    <source>
        <strain evidence="3 4">DSM 9179</strain>
    </source>
</reference>
<keyword evidence="4" id="KW-1185">Reference proteome</keyword>
<protein>
    <submittedName>
        <fullName evidence="3">TIGR03943 family protein</fullName>
    </submittedName>
</protein>
<organism evidence="3 4">
    <name type="scientific">[Clostridium] fimetarium</name>
    <dbReference type="NCBI Taxonomy" id="99656"/>
    <lineage>
        <taxon>Bacteria</taxon>
        <taxon>Bacillati</taxon>
        <taxon>Bacillota</taxon>
        <taxon>Clostridia</taxon>
        <taxon>Lachnospirales</taxon>
        <taxon>Lachnospiraceae</taxon>
    </lineage>
</organism>
<dbReference type="OrthoDB" id="9770408at2"/>
<dbReference type="RefSeq" id="WP_092454384.1">
    <property type="nucleotide sequence ID" value="NZ_FOJI01000009.1"/>
</dbReference>
<dbReference type="InterPro" id="IPR052955">
    <property type="entry name" value="UPF0703_membrane_permease"/>
</dbReference>